<accession>A0ABQ0C531</accession>
<keyword evidence="2" id="KW-1133">Transmembrane helix</keyword>
<protein>
    <submittedName>
        <fullName evidence="3">Uncharacterized protein</fullName>
    </submittedName>
</protein>
<gene>
    <name evidence="3" type="ORF">SIID45300_00295</name>
</gene>
<name>A0ABQ0C531_9PROT</name>
<evidence type="ECO:0000313" key="4">
    <source>
        <dbReference type="Proteomes" id="UP001628193"/>
    </source>
</evidence>
<comment type="caution">
    <text evidence="3">The sequence shown here is derived from an EMBL/GenBank/DDBJ whole genome shotgun (WGS) entry which is preliminary data.</text>
</comment>
<evidence type="ECO:0000256" key="1">
    <source>
        <dbReference type="SAM" id="MobiDB-lite"/>
    </source>
</evidence>
<dbReference type="EMBL" id="BAAFGK010000001">
    <property type="protein sequence ID" value="GAB0055996.1"/>
    <property type="molecule type" value="Genomic_DNA"/>
</dbReference>
<dbReference type="Proteomes" id="UP001628193">
    <property type="component" value="Unassembled WGS sequence"/>
</dbReference>
<feature type="transmembrane region" description="Helical" evidence="2">
    <location>
        <begin position="47"/>
        <end position="64"/>
    </location>
</feature>
<feature type="compositionally biased region" description="Pro residues" evidence="1">
    <location>
        <begin position="77"/>
        <end position="91"/>
    </location>
</feature>
<keyword evidence="2" id="KW-0812">Transmembrane</keyword>
<proteinExistence type="predicted"/>
<evidence type="ECO:0000313" key="3">
    <source>
        <dbReference type="EMBL" id="GAB0055996.1"/>
    </source>
</evidence>
<reference evidence="3 4" key="1">
    <citation type="submission" date="2024-09" db="EMBL/GenBank/DDBJ databases">
        <title>Draft genome sequence of Candidatus Magnetaquicoccaceae bacterium FCR-1.</title>
        <authorList>
            <person name="Shimoshige H."/>
            <person name="Shimamura S."/>
            <person name="Taoka A."/>
            <person name="Kobayashi H."/>
            <person name="Maekawa T."/>
        </authorList>
    </citation>
    <scope>NUCLEOTIDE SEQUENCE [LARGE SCALE GENOMIC DNA]</scope>
    <source>
        <strain evidence="3 4">FCR-1</strain>
    </source>
</reference>
<sequence>MRILIFLTLGVATLFGLVYGIGMIWRSLHPASAPEPLPVPSWLEGRVGGWLAAVVVASLLGLALEDLLTTRKDPGEHQPPPRLTAPAPKGP</sequence>
<feature type="region of interest" description="Disordered" evidence="1">
    <location>
        <begin position="70"/>
        <end position="91"/>
    </location>
</feature>
<organism evidence="3 4">
    <name type="scientific">Candidatus Magnetaquiglobus chichijimensis</name>
    <dbReference type="NCBI Taxonomy" id="3141448"/>
    <lineage>
        <taxon>Bacteria</taxon>
        <taxon>Pseudomonadati</taxon>
        <taxon>Pseudomonadota</taxon>
        <taxon>Magnetococcia</taxon>
        <taxon>Magnetococcales</taxon>
        <taxon>Candidatus Magnetaquicoccaceae</taxon>
        <taxon>Candidatus Magnetaquiglobus</taxon>
    </lineage>
</organism>
<keyword evidence="4" id="KW-1185">Reference proteome</keyword>
<keyword evidence="2" id="KW-0472">Membrane</keyword>
<dbReference type="RefSeq" id="WP_420903707.1">
    <property type="nucleotide sequence ID" value="NZ_BAAFGK010000001.1"/>
</dbReference>
<evidence type="ECO:0000256" key="2">
    <source>
        <dbReference type="SAM" id="Phobius"/>
    </source>
</evidence>